<name>A0A195BFW1_9HYME</name>
<reference evidence="1 2" key="1">
    <citation type="submission" date="2015-09" db="EMBL/GenBank/DDBJ databases">
        <title>Atta colombica WGS genome.</title>
        <authorList>
            <person name="Nygaard S."/>
            <person name="Hu H."/>
            <person name="Boomsma J."/>
            <person name="Zhang G."/>
        </authorList>
    </citation>
    <scope>NUCLEOTIDE SEQUENCE [LARGE SCALE GENOMIC DNA]</scope>
    <source>
        <strain evidence="1">Treedump-2</strain>
        <tissue evidence="1">Whole body</tissue>
    </source>
</reference>
<sequence length="114" mass="12507">VGIGKKNHIWVPPDDKVGDHAGSLIASMAIDLATKSSPKFKYTHKSLASPGLVSTRTLQHLWYPDVVVTNVLDVPSRQSTRIATRRKDDIVRASVCFVIENAHSSISDSRVKSE</sequence>
<feature type="non-terminal residue" evidence="1">
    <location>
        <position position="1"/>
    </location>
</feature>
<evidence type="ECO:0000313" key="2">
    <source>
        <dbReference type="Proteomes" id="UP000078540"/>
    </source>
</evidence>
<protein>
    <submittedName>
        <fullName evidence="1">Uncharacterized protein</fullName>
    </submittedName>
</protein>
<organism evidence="1 2">
    <name type="scientific">Atta colombica</name>
    <dbReference type="NCBI Taxonomy" id="520822"/>
    <lineage>
        <taxon>Eukaryota</taxon>
        <taxon>Metazoa</taxon>
        <taxon>Ecdysozoa</taxon>
        <taxon>Arthropoda</taxon>
        <taxon>Hexapoda</taxon>
        <taxon>Insecta</taxon>
        <taxon>Pterygota</taxon>
        <taxon>Neoptera</taxon>
        <taxon>Endopterygota</taxon>
        <taxon>Hymenoptera</taxon>
        <taxon>Apocrita</taxon>
        <taxon>Aculeata</taxon>
        <taxon>Formicoidea</taxon>
        <taxon>Formicidae</taxon>
        <taxon>Myrmicinae</taxon>
        <taxon>Atta</taxon>
    </lineage>
</organism>
<gene>
    <name evidence="1" type="ORF">ALC53_06320</name>
</gene>
<evidence type="ECO:0000313" key="1">
    <source>
        <dbReference type="EMBL" id="KYM83055.1"/>
    </source>
</evidence>
<accession>A0A195BFW1</accession>
<dbReference type="EMBL" id="KQ976500">
    <property type="protein sequence ID" value="KYM83055.1"/>
    <property type="molecule type" value="Genomic_DNA"/>
</dbReference>
<keyword evidence="2" id="KW-1185">Reference proteome</keyword>
<dbReference type="Proteomes" id="UP000078540">
    <property type="component" value="Unassembled WGS sequence"/>
</dbReference>
<proteinExistence type="predicted"/>
<dbReference type="AlphaFoldDB" id="A0A195BFW1"/>